<sequence length="40" mass="4772">MSNQDIRWEQRFSNYVKAFDKLDQAVHKVKTDYEIQADGP</sequence>
<proteinExistence type="predicted"/>
<reference evidence="1 2" key="1">
    <citation type="journal article" date="2014" name="Genome Announc.">
        <title>Draft Genome Sequences of Marine Flavobacterium Nonlabens Strains NR17, NR24, NR27, NR32, NR33, and Ara13.</title>
        <authorList>
            <person name="Nakanishi M."/>
            <person name="Meirelles P."/>
            <person name="Suzuki R."/>
            <person name="Takatani N."/>
            <person name="Mino S."/>
            <person name="Suda W."/>
            <person name="Oshima K."/>
            <person name="Hattori M."/>
            <person name="Ohkuma M."/>
            <person name="Hosokawa M."/>
            <person name="Miyashita K."/>
            <person name="Thompson F.L."/>
            <person name="Niwa A."/>
            <person name="Sawabe T."/>
            <person name="Sawabe T."/>
        </authorList>
    </citation>
    <scope>NUCLEOTIDE SEQUENCE [LARGE SCALE GENOMIC DNA]</scope>
    <source>
        <strain evidence="2">JCM19314</strain>
    </source>
</reference>
<dbReference type="EMBL" id="BBMM01000005">
    <property type="protein sequence ID" value="GAL00501.1"/>
    <property type="molecule type" value="Genomic_DNA"/>
</dbReference>
<accession>A0A090QC44</accession>
<organism evidence="1 2">
    <name type="scientific">Nonlabens ulvanivorans</name>
    <name type="common">Persicivirga ulvanivorans</name>
    <dbReference type="NCBI Taxonomy" id="906888"/>
    <lineage>
        <taxon>Bacteria</taxon>
        <taxon>Pseudomonadati</taxon>
        <taxon>Bacteroidota</taxon>
        <taxon>Flavobacteriia</taxon>
        <taxon>Flavobacteriales</taxon>
        <taxon>Flavobacteriaceae</taxon>
        <taxon>Nonlabens</taxon>
    </lineage>
</organism>
<name>A0A090QC44_NONUL</name>
<evidence type="ECO:0000313" key="2">
    <source>
        <dbReference type="Proteomes" id="UP000029226"/>
    </source>
</evidence>
<dbReference type="Proteomes" id="UP000029226">
    <property type="component" value="Unassembled WGS sequence"/>
</dbReference>
<protein>
    <submittedName>
        <fullName evidence="1">Uncharacterized protein</fullName>
    </submittedName>
</protein>
<dbReference type="AlphaFoldDB" id="A0A090QC44"/>
<gene>
    <name evidence="1" type="ORF">JCM19314_2109</name>
</gene>
<evidence type="ECO:0000313" key="1">
    <source>
        <dbReference type="EMBL" id="GAL00501.1"/>
    </source>
</evidence>
<comment type="caution">
    <text evidence="1">The sequence shown here is derived from an EMBL/GenBank/DDBJ whole genome shotgun (WGS) entry which is preliminary data.</text>
</comment>